<evidence type="ECO:0000313" key="5">
    <source>
        <dbReference type="EMBL" id="CAE0366680.1"/>
    </source>
</evidence>
<protein>
    <recommendedName>
        <fullName evidence="9">Mif2/CENP-C cupin domain-containing protein</fullName>
    </recommendedName>
</protein>
<dbReference type="PANTHER" id="PTHR16684">
    <property type="entry name" value="CENTROMERE PROTEIN C"/>
    <property type="match status" value="1"/>
</dbReference>
<evidence type="ECO:0000256" key="1">
    <source>
        <dbReference type="ARBA" id="ARBA00004123"/>
    </source>
</evidence>
<evidence type="ECO:0000256" key="3">
    <source>
        <dbReference type="ARBA" id="ARBA00023242"/>
    </source>
</evidence>
<feature type="compositionally biased region" description="Low complexity" evidence="4">
    <location>
        <begin position="484"/>
        <end position="508"/>
    </location>
</feature>
<dbReference type="InterPro" id="IPR028386">
    <property type="entry name" value="CENP-C/Mif2/cnp3"/>
</dbReference>
<dbReference type="InterPro" id="IPR014710">
    <property type="entry name" value="RmlC-like_jellyroll"/>
</dbReference>
<evidence type="ECO:0008006" key="9">
    <source>
        <dbReference type="Google" id="ProtNLM"/>
    </source>
</evidence>
<feature type="region of interest" description="Disordered" evidence="4">
    <location>
        <begin position="436"/>
        <end position="522"/>
    </location>
</feature>
<dbReference type="InterPro" id="IPR011051">
    <property type="entry name" value="RmlC_Cupin_sf"/>
</dbReference>
<dbReference type="EMBL" id="HBIJ01010849">
    <property type="protein sequence ID" value="CAE0366680.1"/>
    <property type="molecule type" value="Transcribed_RNA"/>
</dbReference>
<name>A0A6S8DDY6_9STRA</name>
<sequence>MMQRAAPLLGRRTAVSIREQSLVKDADGLFDNVDAFWEAASNSTSLALVRQSVKPSSQSVERSSFASTSTRRRVVKDDDDDDSDDKENKAVPRMSTGANDEDAEEVSLEPAGMNIDDDDVYNANTYESEDAGADDLEDDDVPESSETSAFEESKEEEPSSPGRIDNTRSNDDHSEDEEEEIRMPISEKKKANQEDRGVRRSRRQKFPPMQWWKNERVIYTLDTEIEAPTATAVELAEPTPRPIKKKKKAINNNKDTIISSEYFADEEGGQAQIWDELRRRSEMTIVVSRESELQTTKLPGTSSRRPDNAPLASAAQALSNEAYELDANLCLAAWLSGQLIMPPRAIKDEESVGLCSQVFFVASCQPGALELAIASPSIDSNRPPNFEPDQAVRFLLAPGDQFHIPPNNMYRIENRSTTQLAKIFWCIMRPVDISPLGEEEDDDEDHFNLSNQKRKGSASPSQSPPPAKKVRQTPTTGSNYDIQSSSSSRKGKPSTSSSHHVNTVNSHSSSKKKKRSSSSSNK</sequence>
<evidence type="ECO:0000256" key="4">
    <source>
        <dbReference type="SAM" id="MobiDB-lite"/>
    </source>
</evidence>
<dbReference type="GO" id="GO:0051382">
    <property type="term" value="P:kinetochore assembly"/>
    <property type="evidence" value="ECO:0007669"/>
    <property type="project" value="InterPro"/>
</dbReference>
<keyword evidence="3" id="KW-0539">Nucleus</keyword>
<dbReference type="GO" id="GO:0019237">
    <property type="term" value="F:centromeric DNA binding"/>
    <property type="evidence" value="ECO:0007669"/>
    <property type="project" value="InterPro"/>
</dbReference>
<dbReference type="EMBL" id="HBIJ01010854">
    <property type="protein sequence ID" value="CAE0366683.1"/>
    <property type="molecule type" value="Transcribed_RNA"/>
</dbReference>
<evidence type="ECO:0000313" key="6">
    <source>
        <dbReference type="EMBL" id="CAE0366681.1"/>
    </source>
</evidence>
<dbReference type="GO" id="GO:0000776">
    <property type="term" value="C:kinetochore"/>
    <property type="evidence" value="ECO:0007669"/>
    <property type="project" value="InterPro"/>
</dbReference>
<feature type="compositionally biased region" description="Polar residues" evidence="4">
    <location>
        <begin position="472"/>
        <end position="483"/>
    </location>
</feature>
<dbReference type="GO" id="GO:0051315">
    <property type="term" value="P:attachment of mitotic spindle microtubules to kinetochore"/>
    <property type="evidence" value="ECO:0007669"/>
    <property type="project" value="TreeGrafter"/>
</dbReference>
<dbReference type="Gene3D" id="2.60.120.10">
    <property type="entry name" value="Jelly Rolls"/>
    <property type="match status" value="1"/>
</dbReference>
<accession>A0A6S8DDY6</accession>
<feature type="compositionally biased region" description="Acidic residues" evidence="4">
    <location>
        <begin position="127"/>
        <end position="143"/>
    </location>
</feature>
<evidence type="ECO:0000256" key="2">
    <source>
        <dbReference type="ARBA" id="ARBA00010291"/>
    </source>
</evidence>
<feature type="compositionally biased region" description="Basic and acidic residues" evidence="4">
    <location>
        <begin position="181"/>
        <end position="198"/>
    </location>
</feature>
<dbReference type="EMBL" id="HBIJ01010853">
    <property type="protein sequence ID" value="CAE0366682.1"/>
    <property type="molecule type" value="Transcribed_RNA"/>
</dbReference>
<gene>
    <name evidence="5" type="ORF">ALAG00032_LOCUS7428</name>
    <name evidence="6" type="ORF">ALAG00032_LOCUS7429</name>
    <name evidence="7" type="ORF">ALAG00032_LOCUS7430</name>
    <name evidence="8" type="ORF">ALAG00032_LOCUS7431</name>
</gene>
<dbReference type="PANTHER" id="PTHR16684:SF11">
    <property type="entry name" value="CENTROMERE PROTEIN C"/>
    <property type="match status" value="1"/>
</dbReference>
<dbReference type="GO" id="GO:0051455">
    <property type="term" value="P:spindle attachment to meiosis I kinetochore"/>
    <property type="evidence" value="ECO:0007669"/>
    <property type="project" value="TreeGrafter"/>
</dbReference>
<reference evidence="8" key="1">
    <citation type="submission" date="2021-01" db="EMBL/GenBank/DDBJ databases">
        <authorList>
            <person name="Corre E."/>
            <person name="Pelletier E."/>
            <person name="Niang G."/>
            <person name="Scheremetjew M."/>
            <person name="Finn R."/>
            <person name="Kale V."/>
            <person name="Holt S."/>
            <person name="Cochrane G."/>
            <person name="Meng A."/>
            <person name="Brown T."/>
            <person name="Cohen L."/>
        </authorList>
    </citation>
    <scope>NUCLEOTIDE SEQUENCE</scope>
    <source>
        <strain evidence="8">CCMP1510</strain>
    </source>
</reference>
<dbReference type="EMBL" id="HBIJ01010851">
    <property type="protein sequence ID" value="CAE0366681.1"/>
    <property type="molecule type" value="Transcribed_RNA"/>
</dbReference>
<comment type="similarity">
    <text evidence="2">Belongs to the CENP-C/MIF2 family.</text>
</comment>
<evidence type="ECO:0000313" key="7">
    <source>
        <dbReference type="EMBL" id="CAE0366682.1"/>
    </source>
</evidence>
<dbReference type="AlphaFoldDB" id="A0A6S8DDY6"/>
<feature type="region of interest" description="Disordered" evidence="4">
    <location>
        <begin position="49"/>
        <end position="203"/>
    </location>
</feature>
<evidence type="ECO:0000313" key="8">
    <source>
        <dbReference type="EMBL" id="CAE0366683.1"/>
    </source>
</evidence>
<comment type="subcellular location">
    <subcellularLocation>
        <location evidence="1">Nucleus</location>
    </subcellularLocation>
</comment>
<dbReference type="GO" id="GO:0005634">
    <property type="term" value="C:nucleus"/>
    <property type="evidence" value="ECO:0007669"/>
    <property type="project" value="UniProtKB-SubCell"/>
</dbReference>
<dbReference type="SUPFAM" id="SSF51182">
    <property type="entry name" value="RmlC-like cupins"/>
    <property type="match status" value="1"/>
</dbReference>
<proteinExistence type="inferred from homology"/>
<organism evidence="8">
    <name type="scientific">Aureoumbra lagunensis</name>
    <dbReference type="NCBI Taxonomy" id="44058"/>
    <lineage>
        <taxon>Eukaryota</taxon>
        <taxon>Sar</taxon>
        <taxon>Stramenopiles</taxon>
        <taxon>Ochrophyta</taxon>
        <taxon>Pelagophyceae</taxon>
        <taxon>Pelagomonadales</taxon>
        <taxon>Aureoumbra</taxon>
    </lineage>
</organism>